<evidence type="ECO:0000256" key="2">
    <source>
        <dbReference type="ARBA" id="ARBA00009810"/>
    </source>
</evidence>
<name>A0ABU3VWQ5_9GAMM</name>
<gene>
    <name evidence="19" type="ORF">RYS15_07755</name>
</gene>
<keyword evidence="4 14" id="KW-1134">Transmembrane beta strand</keyword>
<reference evidence="19 20" key="1">
    <citation type="submission" date="2023-10" db="EMBL/GenBank/DDBJ databases">
        <title>Characteristics and mechanism of a salt-tolerant marine origin heterotrophic nitrifying- aerobic denitrifying bacteria Marinobacter xestospongiae HN1.</title>
        <authorList>
            <person name="Qi R."/>
        </authorList>
    </citation>
    <scope>NUCLEOTIDE SEQUENCE [LARGE SCALE GENOMIC DNA]</scope>
    <source>
        <strain evidence="19 20">HN1</strain>
    </source>
</reference>
<dbReference type="RefSeq" id="WP_316973321.1">
    <property type="nucleotide sequence ID" value="NZ_JAWIIJ010000004.1"/>
</dbReference>
<dbReference type="InterPro" id="IPR036942">
    <property type="entry name" value="Beta-barrel_TonB_sf"/>
</dbReference>
<evidence type="ECO:0000256" key="3">
    <source>
        <dbReference type="ARBA" id="ARBA00022448"/>
    </source>
</evidence>
<dbReference type="Gene3D" id="2.40.170.20">
    <property type="entry name" value="TonB-dependent receptor, beta-barrel domain"/>
    <property type="match status" value="1"/>
</dbReference>
<dbReference type="Gene3D" id="2.170.130.10">
    <property type="entry name" value="TonB-dependent receptor, plug domain"/>
    <property type="match status" value="1"/>
</dbReference>
<keyword evidence="11 14" id="KW-0472">Membrane</keyword>
<dbReference type="SMART" id="SM00965">
    <property type="entry name" value="STN"/>
    <property type="match status" value="1"/>
</dbReference>
<dbReference type="Pfam" id="PF00593">
    <property type="entry name" value="TonB_dep_Rec_b-barrel"/>
    <property type="match status" value="1"/>
</dbReference>
<dbReference type="InterPro" id="IPR000531">
    <property type="entry name" value="Beta-barrel_TonB"/>
</dbReference>
<evidence type="ECO:0000256" key="12">
    <source>
        <dbReference type="ARBA" id="ARBA00023170"/>
    </source>
</evidence>
<keyword evidence="20" id="KW-1185">Reference proteome</keyword>
<feature type="chain" id="PRO_5046236271" evidence="17">
    <location>
        <begin position="31"/>
        <end position="801"/>
    </location>
</feature>
<keyword evidence="12 19" id="KW-0675">Receptor</keyword>
<sequence>MLIRKTKCSMMLWGLAAILPAATLSPVAVAQGPSTSASQRVEQTVRFAIAPGPLDAALKQFRAQAGVAVSLPADAAEVNSQGLNGGYTAAAGLARLLAGTGLQALASANGGYSVIPAAHHALAPVEVSATALAMATEHTRSYTLIGESDTATGLGLTLRETPQSVTVITRQQMDDQNVRTINDALEQTVGISRSQHGDAETGYITYYSRGFGINNYQFDGINTSALGGFRGRGGASGRDMAVYDQMTVVRGATGLLSGAGDPSATINLVRKRPTREFQGHASVKAGRWDRYRGEVDVSGPLAGDGSVRARVVAAHTDNQSWMERASSEKSTLYGVIEADLSAETVVRGGIEHFRMRNRQTSMHGFPYADTDGNRTHLSGFDNPYTRSSYLDMDHSTFFANLDHRFHNGWEARLAATHTRIDGDQLYGVAAHDIQAEDNSSGVTFGKSIDKPTQNTLDGSLSGYYTLFGREHELAAGFNWARLEKDDPGFRRHVVPVDNIYEFDGSTPHLPFESSGRSTSNIRQSGGYVTTRLRPVDELAIILGGRVSKYRNVESDLDESGQFTPYLGLVYEFVPNWSAYASYTTIFNPQSNEDEDGTTLDPEQGKNYEVGVKTELMNGRLNATAAVFHTLKDNLAVADGDKLTPDGGQAYVAASDTKTNGWELEVSGELTPGWQLAGGFTHVITRDGDDNRLNTSVVPENQFKLSTSYDFSQTLQGLTVGGGVIWQSKVWENGSYYSDAHKALYREDSRAVVDLMARYRMHPQLSLALNLENALDKRYRTQVSQHNIGAPRNLTATVRYSF</sequence>
<proteinExistence type="inferred from homology"/>
<evidence type="ECO:0000256" key="17">
    <source>
        <dbReference type="SAM" id="SignalP"/>
    </source>
</evidence>
<dbReference type="PROSITE" id="PS52016">
    <property type="entry name" value="TONB_DEPENDENT_REC_3"/>
    <property type="match status" value="1"/>
</dbReference>
<feature type="signal peptide" evidence="17">
    <location>
        <begin position="1"/>
        <end position="30"/>
    </location>
</feature>
<evidence type="ECO:0000256" key="9">
    <source>
        <dbReference type="ARBA" id="ARBA00023065"/>
    </source>
</evidence>
<dbReference type="Pfam" id="PF07715">
    <property type="entry name" value="Plug"/>
    <property type="match status" value="1"/>
</dbReference>
<keyword evidence="3 14" id="KW-0813">Transport</keyword>
<evidence type="ECO:0000256" key="14">
    <source>
        <dbReference type="PROSITE-ProRule" id="PRU01360"/>
    </source>
</evidence>
<evidence type="ECO:0000256" key="5">
    <source>
        <dbReference type="ARBA" id="ARBA00022496"/>
    </source>
</evidence>
<keyword evidence="13 14" id="KW-0998">Cell outer membrane</keyword>
<keyword evidence="5" id="KW-0410">Iron transport</keyword>
<evidence type="ECO:0000256" key="15">
    <source>
        <dbReference type="PROSITE-ProRule" id="PRU10144"/>
    </source>
</evidence>
<feature type="domain" description="Secretin/TonB short N-terminal" evidence="18">
    <location>
        <begin position="67"/>
        <end position="117"/>
    </location>
</feature>
<dbReference type="InterPro" id="IPR010105">
    <property type="entry name" value="TonB_sidphr_rcpt"/>
</dbReference>
<keyword evidence="7 17" id="KW-0732">Signal</keyword>
<organism evidence="19 20">
    <name type="scientific">Marinobacter xestospongiae</name>
    <dbReference type="NCBI Taxonomy" id="994319"/>
    <lineage>
        <taxon>Bacteria</taxon>
        <taxon>Pseudomonadati</taxon>
        <taxon>Pseudomonadota</taxon>
        <taxon>Gammaproteobacteria</taxon>
        <taxon>Pseudomonadales</taxon>
        <taxon>Marinobacteraceae</taxon>
        <taxon>Marinobacter</taxon>
    </lineage>
</organism>
<keyword evidence="6 14" id="KW-0812">Transmembrane</keyword>
<evidence type="ECO:0000256" key="16">
    <source>
        <dbReference type="RuleBase" id="RU003357"/>
    </source>
</evidence>
<dbReference type="InterPro" id="IPR037066">
    <property type="entry name" value="Plug_dom_sf"/>
</dbReference>
<dbReference type="InterPro" id="IPR010917">
    <property type="entry name" value="TonB_rcpt_CS"/>
</dbReference>
<dbReference type="InterPro" id="IPR012910">
    <property type="entry name" value="Plug_dom"/>
</dbReference>
<dbReference type="PANTHER" id="PTHR32552:SF74">
    <property type="entry name" value="HYDROXAMATE SIDEROPHORE RECEPTOR FHUE"/>
    <property type="match status" value="1"/>
</dbReference>
<dbReference type="SUPFAM" id="SSF56935">
    <property type="entry name" value="Porins"/>
    <property type="match status" value="1"/>
</dbReference>
<evidence type="ECO:0000256" key="11">
    <source>
        <dbReference type="ARBA" id="ARBA00023136"/>
    </source>
</evidence>
<evidence type="ECO:0000313" key="19">
    <source>
        <dbReference type="EMBL" id="MDV2078575.1"/>
    </source>
</evidence>
<dbReference type="PROSITE" id="PS01156">
    <property type="entry name" value="TONB_DEPENDENT_REC_2"/>
    <property type="match status" value="1"/>
</dbReference>
<comment type="similarity">
    <text evidence="2 14 16">Belongs to the TonB-dependent receptor family.</text>
</comment>
<comment type="caution">
    <text evidence="19">The sequence shown here is derived from an EMBL/GenBank/DDBJ whole genome shotgun (WGS) entry which is preliminary data.</text>
</comment>
<comment type="subcellular location">
    <subcellularLocation>
        <location evidence="1 14">Cell outer membrane</location>
        <topology evidence="1 14">Multi-pass membrane protein</topology>
    </subcellularLocation>
</comment>
<keyword evidence="10 16" id="KW-0798">TonB box</keyword>
<dbReference type="CDD" id="cd01347">
    <property type="entry name" value="ligand_gated_channel"/>
    <property type="match status" value="1"/>
</dbReference>
<evidence type="ECO:0000256" key="6">
    <source>
        <dbReference type="ARBA" id="ARBA00022692"/>
    </source>
</evidence>
<dbReference type="Gene3D" id="3.55.50.30">
    <property type="match status" value="1"/>
</dbReference>
<keyword evidence="9" id="KW-0406">Ion transport</keyword>
<dbReference type="InterPro" id="IPR011662">
    <property type="entry name" value="Secretin/TonB_short_N"/>
</dbReference>
<protein>
    <submittedName>
        <fullName evidence="19">TonB-dependent siderophore receptor</fullName>
    </submittedName>
</protein>
<feature type="short sequence motif" description="TonB C-terminal box" evidence="15">
    <location>
        <begin position="784"/>
        <end position="801"/>
    </location>
</feature>
<evidence type="ECO:0000256" key="10">
    <source>
        <dbReference type="ARBA" id="ARBA00023077"/>
    </source>
</evidence>
<dbReference type="PANTHER" id="PTHR32552">
    <property type="entry name" value="FERRICHROME IRON RECEPTOR-RELATED"/>
    <property type="match status" value="1"/>
</dbReference>
<evidence type="ECO:0000256" key="8">
    <source>
        <dbReference type="ARBA" id="ARBA00023004"/>
    </source>
</evidence>
<evidence type="ECO:0000259" key="18">
    <source>
        <dbReference type="SMART" id="SM00965"/>
    </source>
</evidence>
<evidence type="ECO:0000256" key="4">
    <source>
        <dbReference type="ARBA" id="ARBA00022452"/>
    </source>
</evidence>
<evidence type="ECO:0000313" key="20">
    <source>
        <dbReference type="Proteomes" id="UP001269819"/>
    </source>
</evidence>
<dbReference type="NCBIfam" id="TIGR01783">
    <property type="entry name" value="TonB-siderophor"/>
    <property type="match status" value="1"/>
</dbReference>
<dbReference type="EMBL" id="JAWIIJ010000004">
    <property type="protein sequence ID" value="MDV2078575.1"/>
    <property type="molecule type" value="Genomic_DNA"/>
</dbReference>
<dbReference type="InterPro" id="IPR039426">
    <property type="entry name" value="TonB-dep_rcpt-like"/>
</dbReference>
<evidence type="ECO:0000256" key="13">
    <source>
        <dbReference type="ARBA" id="ARBA00023237"/>
    </source>
</evidence>
<dbReference type="Proteomes" id="UP001269819">
    <property type="component" value="Unassembled WGS sequence"/>
</dbReference>
<evidence type="ECO:0000256" key="1">
    <source>
        <dbReference type="ARBA" id="ARBA00004571"/>
    </source>
</evidence>
<keyword evidence="8" id="KW-0408">Iron</keyword>
<accession>A0ABU3VWQ5</accession>
<evidence type="ECO:0000256" key="7">
    <source>
        <dbReference type="ARBA" id="ARBA00022729"/>
    </source>
</evidence>